<evidence type="ECO:0000256" key="1">
    <source>
        <dbReference type="SAM" id="Phobius"/>
    </source>
</evidence>
<protein>
    <submittedName>
        <fullName evidence="2">Uncharacterized protein</fullName>
    </submittedName>
</protein>
<name>A0A8W8LBL8_MAGGI</name>
<evidence type="ECO:0000313" key="3">
    <source>
        <dbReference type="Proteomes" id="UP000005408"/>
    </source>
</evidence>
<dbReference type="Proteomes" id="UP000005408">
    <property type="component" value="Unassembled WGS sequence"/>
</dbReference>
<keyword evidence="1" id="KW-1133">Transmembrane helix</keyword>
<accession>A0A8W8LBL8</accession>
<keyword evidence="1" id="KW-0472">Membrane</keyword>
<feature type="transmembrane region" description="Helical" evidence="1">
    <location>
        <begin position="130"/>
        <end position="152"/>
    </location>
</feature>
<dbReference type="EnsemblMetazoa" id="G26832.1">
    <property type="protein sequence ID" value="G26832.1:cds"/>
    <property type="gene ID" value="G26832"/>
</dbReference>
<sequence>MCLKIEEWPSTSCCYNHFYNGSTCVPCPPGSFGQDCDKKCSNLSYGHLCSTKCQCPIEFCSPITGCSLDYSSNSTAHVSNLNTYAPKRSTSIGTEVTKTSHVYRSIFSTRSLTTVVPIFTKNHNSIHINIFIMSIGGVTALFLSLLIIQLCLKYCSKRNNNSEQVSSLRNERQDEEDFYDEINESLITERGYDDISEHLQLEKYSELQTSTSPVAEPYDVINQQLSNQERVSSIVISSTSSESNTCNLLYLKPNSYLNEHSYLDVMGSSPANEDALTQSSLIQTADNSDPNSSFHFTDPINDIHIDRNISSSSVFCDDNNTYLDVTNETIL</sequence>
<keyword evidence="3" id="KW-1185">Reference proteome</keyword>
<dbReference type="OMA" id="HINIFIM"/>
<dbReference type="OrthoDB" id="18487at2759"/>
<proteinExistence type="predicted"/>
<dbReference type="AlphaFoldDB" id="A0A8W8LBL8"/>
<organism evidence="2 3">
    <name type="scientific">Magallana gigas</name>
    <name type="common">Pacific oyster</name>
    <name type="synonym">Crassostrea gigas</name>
    <dbReference type="NCBI Taxonomy" id="29159"/>
    <lineage>
        <taxon>Eukaryota</taxon>
        <taxon>Metazoa</taxon>
        <taxon>Spiralia</taxon>
        <taxon>Lophotrochozoa</taxon>
        <taxon>Mollusca</taxon>
        <taxon>Bivalvia</taxon>
        <taxon>Autobranchia</taxon>
        <taxon>Pteriomorphia</taxon>
        <taxon>Ostreida</taxon>
        <taxon>Ostreoidea</taxon>
        <taxon>Ostreidae</taxon>
        <taxon>Magallana</taxon>
    </lineage>
</organism>
<reference evidence="2" key="1">
    <citation type="submission" date="2022-08" db="UniProtKB">
        <authorList>
            <consortium name="EnsemblMetazoa"/>
        </authorList>
    </citation>
    <scope>IDENTIFICATION</scope>
    <source>
        <strain evidence="2">05x7-T-G4-1.051#20</strain>
    </source>
</reference>
<keyword evidence="1" id="KW-0812">Transmembrane</keyword>
<evidence type="ECO:0000313" key="2">
    <source>
        <dbReference type="EnsemblMetazoa" id="G26832.1:cds"/>
    </source>
</evidence>